<reference evidence="1 2" key="1">
    <citation type="submission" date="2020-05" db="EMBL/GenBank/DDBJ databases">
        <title>Tigecycline resistant gene in Empedobacter stercoris.</title>
        <authorList>
            <person name="Chen Y."/>
            <person name="Cheng Y."/>
            <person name="Zhou K."/>
        </authorList>
    </citation>
    <scope>NUCLEOTIDE SEQUENCE [LARGE SCALE GENOMIC DNA]</scope>
    <source>
        <strain evidence="1 2">ES202</strain>
    </source>
</reference>
<organism evidence="1 2">
    <name type="scientific">Empedobacter stercoris</name>
    <dbReference type="NCBI Taxonomy" id="1628248"/>
    <lineage>
        <taxon>Bacteria</taxon>
        <taxon>Pseudomonadati</taxon>
        <taxon>Bacteroidota</taxon>
        <taxon>Flavobacteriia</taxon>
        <taxon>Flavobacteriales</taxon>
        <taxon>Weeksellaceae</taxon>
        <taxon>Empedobacter</taxon>
    </lineage>
</organism>
<dbReference type="InterPro" id="IPR020568">
    <property type="entry name" value="Ribosomal_Su5_D2-typ_SF"/>
</dbReference>
<name>A0ABX1WNF0_9FLAO</name>
<dbReference type="Gene3D" id="3.30.230.10">
    <property type="match status" value="1"/>
</dbReference>
<dbReference type="EMBL" id="JABFOQ010000021">
    <property type="protein sequence ID" value="NOJ76018.1"/>
    <property type="molecule type" value="Genomic_DNA"/>
</dbReference>
<evidence type="ECO:0008006" key="3">
    <source>
        <dbReference type="Google" id="ProtNLM"/>
    </source>
</evidence>
<dbReference type="InterPro" id="IPR014721">
    <property type="entry name" value="Ribsml_uS5_D2-typ_fold_subgr"/>
</dbReference>
<dbReference type="NCBIfam" id="NF040656">
    <property type="entry name" value="GHMP_GYDIA"/>
    <property type="match status" value="1"/>
</dbReference>
<keyword evidence="2" id="KW-1185">Reference proteome</keyword>
<evidence type="ECO:0000313" key="1">
    <source>
        <dbReference type="EMBL" id="NOJ76018.1"/>
    </source>
</evidence>
<dbReference type="InterPro" id="IPR047765">
    <property type="entry name" value="GHMP_GYDIA-like"/>
</dbReference>
<gene>
    <name evidence="1" type="ORF">HMH06_09290</name>
</gene>
<dbReference type="SUPFAM" id="SSF54211">
    <property type="entry name" value="Ribosomal protein S5 domain 2-like"/>
    <property type="match status" value="1"/>
</dbReference>
<dbReference type="Proteomes" id="UP000580344">
    <property type="component" value="Unassembled WGS sequence"/>
</dbReference>
<protein>
    <recommendedName>
        <fullName evidence="3">GHMP kinase</fullName>
    </recommendedName>
</protein>
<sequence length="304" mass="35100">MKTYRSNGKLFLIGEYIVIDGAKAFALPTKYGQCLFVEDSAKNTNTISWKATKYDDSLWFEAELSLDHLDIISSTNDQLSQSLQTILKQAQTLNSDFFNSNKSYQCLTKLEYPQEWGLGSSSTLIDLISQWIDVNPFELNKLTFNTSGYDIACAHHNKPILFQNKPRIEVEELELNWDFKDKLYFVYLNQKQDTQAVVGNHYKNKPKDWQMINELSDLVVQATKVDNLTDLESIMVEYQDRLGAFMQIPKAKELYFSDYEGIVKSLGAWGGDFVLVTYREGMKEYFKEKGYDTIIPFSEMIQNS</sequence>
<comment type="caution">
    <text evidence="1">The sequence shown here is derived from an EMBL/GenBank/DDBJ whole genome shotgun (WGS) entry which is preliminary data.</text>
</comment>
<accession>A0ABX1WNF0</accession>
<evidence type="ECO:0000313" key="2">
    <source>
        <dbReference type="Proteomes" id="UP000580344"/>
    </source>
</evidence>
<proteinExistence type="predicted"/>
<dbReference type="RefSeq" id="WP_171623314.1">
    <property type="nucleotide sequence ID" value="NZ_CP104209.1"/>
</dbReference>